<keyword evidence="9" id="KW-1185">Reference proteome</keyword>
<evidence type="ECO:0000259" key="6">
    <source>
        <dbReference type="PROSITE" id="PS50262"/>
    </source>
</evidence>
<dbReference type="OrthoDB" id="9982326at2759"/>
<feature type="transmembrane region" description="Helical" evidence="5">
    <location>
        <begin position="175"/>
        <end position="198"/>
    </location>
</feature>
<comment type="subcellular location">
    <subcellularLocation>
        <location evidence="1">Membrane</location>
    </subcellularLocation>
</comment>
<evidence type="ECO:0000256" key="2">
    <source>
        <dbReference type="ARBA" id="ARBA00022692"/>
    </source>
</evidence>
<keyword evidence="2 5" id="KW-0812">Transmembrane</keyword>
<feature type="transmembrane region" description="Helical" evidence="5">
    <location>
        <begin position="130"/>
        <end position="155"/>
    </location>
</feature>
<feature type="transmembrane region" description="Helical" evidence="5">
    <location>
        <begin position="240"/>
        <end position="263"/>
    </location>
</feature>
<dbReference type="PROSITE" id="PS50262">
    <property type="entry name" value="G_PROTEIN_RECEP_F1_2"/>
    <property type="match status" value="1"/>
</dbReference>
<dbReference type="Proteomes" id="UP000663832">
    <property type="component" value="Unassembled WGS sequence"/>
</dbReference>
<evidence type="ECO:0000256" key="3">
    <source>
        <dbReference type="ARBA" id="ARBA00022989"/>
    </source>
</evidence>
<dbReference type="Gene3D" id="1.20.1070.10">
    <property type="entry name" value="Rhodopsin 7-helix transmembrane proteins"/>
    <property type="match status" value="1"/>
</dbReference>
<comment type="caution">
    <text evidence="7">The sequence shown here is derived from an EMBL/GenBank/DDBJ whole genome shotgun (WGS) entry which is preliminary data.</text>
</comment>
<protein>
    <recommendedName>
        <fullName evidence="6">G-protein coupled receptors family 1 profile domain-containing protein</fullName>
    </recommendedName>
</protein>
<keyword evidence="4 5" id="KW-0472">Membrane</keyword>
<accession>A0A813Q0U7</accession>
<dbReference type="EMBL" id="CAJNOI010000012">
    <property type="protein sequence ID" value="CAF0792644.1"/>
    <property type="molecule type" value="Genomic_DNA"/>
</dbReference>
<organism evidence="7 9">
    <name type="scientific">Adineta steineri</name>
    <dbReference type="NCBI Taxonomy" id="433720"/>
    <lineage>
        <taxon>Eukaryota</taxon>
        <taxon>Metazoa</taxon>
        <taxon>Spiralia</taxon>
        <taxon>Gnathifera</taxon>
        <taxon>Rotifera</taxon>
        <taxon>Eurotatoria</taxon>
        <taxon>Bdelloidea</taxon>
        <taxon>Adinetida</taxon>
        <taxon>Adinetidae</taxon>
        <taxon>Adineta</taxon>
    </lineage>
</organism>
<feature type="transmembrane region" description="Helical" evidence="5">
    <location>
        <begin position="59"/>
        <end position="77"/>
    </location>
</feature>
<gene>
    <name evidence="8" type="ORF">BJG266_LOCUS4756</name>
    <name evidence="7" type="ORF">QVE165_LOCUS1850</name>
</gene>
<proteinExistence type="predicted"/>
<reference evidence="7" key="1">
    <citation type="submission" date="2021-02" db="EMBL/GenBank/DDBJ databases">
        <authorList>
            <person name="Nowell W R."/>
        </authorList>
    </citation>
    <scope>NUCLEOTIDE SEQUENCE</scope>
</reference>
<dbReference type="PANTHER" id="PTHR46641">
    <property type="entry name" value="FMRFAMIDE RECEPTOR-RELATED"/>
    <property type="match status" value="1"/>
</dbReference>
<dbReference type="SUPFAM" id="SSF81321">
    <property type="entry name" value="Family A G protein-coupled receptor-like"/>
    <property type="match status" value="1"/>
</dbReference>
<evidence type="ECO:0000313" key="8">
    <source>
        <dbReference type="EMBL" id="CAF0792644.1"/>
    </source>
</evidence>
<evidence type="ECO:0000256" key="4">
    <source>
        <dbReference type="ARBA" id="ARBA00023136"/>
    </source>
</evidence>
<sequence length="320" mass="36805">MSSSAIIFYVQRNAFRFGGPLLITIGSIGCILNLMVFTNDTLRKNPCTICFRAVNIVDFIYFYLGLLLTTLAVGYDIDPSATSIVFCRFRYYIALVLACWEASYIILAAIDRTLVTSCNAGTRKLSTRRLIRISVISITIFWLLFHIHALIFTQILQYGPNFFVCYYQPGTYTEFMTFSSLLLNGTLPPLFMGIFGLWTVRNIRKVNRGIRPASLTNTGNMTIGRPRIFRSKDQQLIRMLFMNIISYIIFKCPVTIFLIYIQITQNNGKSTEQNIIEQSVIQLTYFWYFIDNSISCYTNLIVSKTFRTELKRILLNVCSL</sequence>
<feature type="transmembrane region" description="Helical" evidence="5">
    <location>
        <begin position="283"/>
        <end position="302"/>
    </location>
</feature>
<dbReference type="Proteomes" id="UP000663877">
    <property type="component" value="Unassembled WGS sequence"/>
</dbReference>
<evidence type="ECO:0000313" key="9">
    <source>
        <dbReference type="Proteomes" id="UP000663832"/>
    </source>
</evidence>
<dbReference type="InterPro" id="IPR017452">
    <property type="entry name" value="GPCR_Rhodpsn_7TM"/>
</dbReference>
<name>A0A813Q0U7_9BILA</name>
<evidence type="ECO:0000313" key="7">
    <source>
        <dbReference type="EMBL" id="CAF0757379.1"/>
    </source>
</evidence>
<feature type="transmembrane region" description="Helical" evidence="5">
    <location>
        <begin position="20"/>
        <end position="38"/>
    </location>
</feature>
<dbReference type="AlphaFoldDB" id="A0A813Q0U7"/>
<feature type="transmembrane region" description="Helical" evidence="5">
    <location>
        <begin position="89"/>
        <end position="110"/>
    </location>
</feature>
<feature type="domain" description="G-protein coupled receptors family 1 profile" evidence="6">
    <location>
        <begin position="29"/>
        <end position="302"/>
    </location>
</feature>
<evidence type="ECO:0000256" key="1">
    <source>
        <dbReference type="ARBA" id="ARBA00004370"/>
    </source>
</evidence>
<dbReference type="PANTHER" id="PTHR46641:SF18">
    <property type="entry name" value="G-PROTEIN COUPLED RECEPTORS FAMILY 1 PROFILE DOMAIN-CONTAINING PROTEIN"/>
    <property type="match status" value="1"/>
</dbReference>
<dbReference type="EMBL" id="CAJNOM010000006">
    <property type="protein sequence ID" value="CAF0757379.1"/>
    <property type="molecule type" value="Genomic_DNA"/>
</dbReference>
<dbReference type="GO" id="GO:0016020">
    <property type="term" value="C:membrane"/>
    <property type="evidence" value="ECO:0007669"/>
    <property type="project" value="UniProtKB-SubCell"/>
</dbReference>
<dbReference type="InterPro" id="IPR052954">
    <property type="entry name" value="GPCR-Ligand_Int"/>
</dbReference>
<evidence type="ECO:0000256" key="5">
    <source>
        <dbReference type="SAM" id="Phobius"/>
    </source>
</evidence>
<keyword evidence="3 5" id="KW-1133">Transmembrane helix</keyword>